<name>A0ABU4WDI9_9BACT</name>
<accession>A0ABU4WDI9</accession>
<comment type="caution">
    <text evidence="1">The sequence shown here is derived from an EMBL/GenBank/DDBJ whole genome shotgun (WGS) entry which is preliminary data.</text>
</comment>
<evidence type="ECO:0008006" key="3">
    <source>
        <dbReference type="Google" id="ProtNLM"/>
    </source>
</evidence>
<dbReference type="RefSeq" id="WP_370396067.1">
    <property type="nucleotide sequence ID" value="NZ_JALBUT010000001.1"/>
</dbReference>
<protein>
    <recommendedName>
        <fullName evidence="3">Hydrogenase nickel incorporation protein HypA</fullName>
    </recommendedName>
</protein>
<sequence>MTIYFTTVACVVLAAAAISAFLADRAYVGSYRKRMRENVYHCLKCRSIYTSRAAGESAVCPVCGYRNGRIKF</sequence>
<keyword evidence="2" id="KW-1185">Reference proteome</keyword>
<gene>
    <name evidence="1" type="ORF">MOX91_00260</name>
</gene>
<organism evidence="1 2">
    <name type="scientific">Intestinicryptomonas porci</name>
    <dbReference type="NCBI Taxonomy" id="2926320"/>
    <lineage>
        <taxon>Bacteria</taxon>
        <taxon>Pseudomonadati</taxon>
        <taxon>Verrucomicrobiota</taxon>
        <taxon>Opitutia</taxon>
        <taxon>Opitutales</taxon>
        <taxon>Intestinicryptomonaceae</taxon>
        <taxon>Intestinicryptomonas</taxon>
    </lineage>
</organism>
<evidence type="ECO:0000313" key="2">
    <source>
        <dbReference type="Proteomes" id="UP001275932"/>
    </source>
</evidence>
<dbReference type="EMBL" id="JALBUT010000001">
    <property type="protein sequence ID" value="MDX8414618.1"/>
    <property type="molecule type" value="Genomic_DNA"/>
</dbReference>
<evidence type="ECO:0000313" key="1">
    <source>
        <dbReference type="EMBL" id="MDX8414618.1"/>
    </source>
</evidence>
<proteinExistence type="predicted"/>
<dbReference type="Proteomes" id="UP001275932">
    <property type="component" value="Unassembled WGS sequence"/>
</dbReference>
<reference evidence="1 2" key="1">
    <citation type="submission" date="2022-03" db="EMBL/GenBank/DDBJ databases">
        <title>Novel taxa within the pig intestine.</title>
        <authorList>
            <person name="Wylensek D."/>
            <person name="Bishof K."/>
            <person name="Afrizal A."/>
            <person name="Clavel T."/>
        </authorList>
    </citation>
    <scope>NUCLEOTIDE SEQUENCE [LARGE SCALE GENOMIC DNA]</scope>
    <source>
        <strain evidence="1 2">CLA-KB-P66</strain>
    </source>
</reference>